<dbReference type="Pfam" id="PF03732">
    <property type="entry name" value="Retrotrans_gag"/>
    <property type="match status" value="1"/>
</dbReference>
<keyword evidence="5" id="KW-1185">Reference proteome</keyword>
<evidence type="ECO:0000313" key="5">
    <source>
        <dbReference type="Proteomes" id="UP000222542"/>
    </source>
</evidence>
<feature type="region of interest" description="Disordered" evidence="1">
    <location>
        <begin position="1"/>
        <end position="26"/>
    </location>
</feature>
<evidence type="ECO:0000259" key="3">
    <source>
        <dbReference type="Pfam" id="PF13963"/>
    </source>
</evidence>
<reference evidence="4 5" key="2">
    <citation type="journal article" date="2017" name="Genome Biol.">
        <title>New reference genome sequences of hot pepper reveal the massive evolution of plant disease-resistance genes by retroduplication.</title>
        <authorList>
            <person name="Kim S."/>
            <person name="Park J."/>
            <person name="Yeom S.I."/>
            <person name="Kim Y.M."/>
            <person name="Seo E."/>
            <person name="Kim K.T."/>
            <person name="Kim M.S."/>
            <person name="Lee J.M."/>
            <person name="Cheong K."/>
            <person name="Shin H.S."/>
            <person name="Kim S.B."/>
            <person name="Han K."/>
            <person name="Lee J."/>
            <person name="Park M."/>
            <person name="Lee H.A."/>
            <person name="Lee H.Y."/>
            <person name="Lee Y."/>
            <person name="Oh S."/>
            <person name="Lee J.H."/>
            <person name="Choi E."/>
            <person name="Choi E."/>
            <person name="Lee S.E."/>
            <person name="Jeon J."/>
            <person name="Kim H."/>
            <person name="Choi G."/>
            <person name="Song H."/>
            <person name="Lee J."/>
            <person name="Lee S.C."/>
            <person name="Kwon J.K."/>
            <person name="Lee H.Y."/>
            <person name="Koo N."/>
            <person name="Hong Y."/>
            <person name="Kim R.W."/>
            <person name="Kang W.H."/>
            <person name="Huh J.H."/>
            <person name="Kang B.C."/>
            <person name="Yang T.J."/>
            <person name="Lee Y.H."/>
            <person name="Bennetzen J.L."/>
            <person name="Choi D."/>
        </authorList>
    </citation>
    <scope>NUCLEOTIDE SEQUENCE [LARGE SCALE GENOMIC DNA]</scope>
    <source>
        <strain evidence="5">cv. CM334</strain>
    </source>
</reference>
<protein>
    <recommendedName>
        <fullName evidence="6">Retrotransposon gag domain-containing protein</fullName>
    </recommendedName>
</protein>
<dbReference type="InterPro" id="IPR004242">
    <property type="entry name" value="Transposase_21"/>
</dbReference>
<accession>A0A2G2YQQ2</accession>
<feature type="compositionally biased region" description="Acidic residues" evidence="1">
    <location>
        <begin position="254"/>
        <end position="263"/>
    </location>
</feature>
<evidence type="ECO:0000313" key="4">
    <source>
        <dbReference type="EMBL" id="PHT72076.1"/>
    </source>
</evidence>
<reference evidence="4 5" key="1">
    <citation type="journal article" date="2014" name="Nat. Genet.">
        <title>Genome sequence of the hot pepper provides insights into the evolution of pungency in Capsicum species.</title>
        <authorList>
            <person name="Kim S."/>
            <person name="Park M."/>
            <person name="Yeom S.I."/>
            <person name="Kim Y.M."/>
            <person name="Lee J.M."/>
            <person name="Lee H.A."/>
            <person name="Seo E."/>
            <person name="Choi J."/>
            <person name="Cheong K."/>
            <person name="Kim K.T."/>
            <person name="Jung K."/>
            <person name="Lee G.W."/>
            <person name="Oh S.K."/>
            <person name="Bae C."/>
            <person name="Kim S.B."/>
            <person name="Lee H.Y."/>
            <person name="Kim S.Y."/>
            <person name="Kim M.S."/>
            <person name="Kang B.C."/>
            <person name="Jo Y.D."/>
            <person name="Yang H.B."/>
            <person name="Jeong H.J."/>
            <person name="Kang W.H."/>
            <person name="Kwon J.K."/>
            <person name="Shin C."/>
            <person name="Lim J.Y."/>
            <person name="Park J.H."/>
            <person name="Huh J.H."/>
            <person name="Kim J.S."/>
            <person name="Kim B.D."/>
            <person name="Cohen O."/>
            <person name="Paran I."/>
            <person name="Suh M.C."/>
            <person name="Lee S.B."/>
            <person name="Kim Y.K."/>
            <person name="Shin Y."/>
            <person name="Noh S.J."/>
            <person name="Park J."/>
            <person name="Seo Y.S."/>
            <person name="Kwon S.Y."/>
            <person name="Kim H.A."/>
            <person name="Park J.M."/>
            <person name="Kim H.J."/>
            <person name="Choi S.B."/>
            <person name="Bosland P.W."/>
            <person name="Reeves G."/>
            <person name="Jo S.H."/>
            <person name="Lee B.W."/>
            <person name="Cho H.T."/>
            <person name="Choi H.S."/>
            <person name="Lee M.S."/>
            <person name="Yu Y."/>
            <person name="Do Choi Y."/>
            <person name="Park B.S."/>
            <person name="van Deynze A."/>
            <person name="Ashrafi H."/>
            <person name="Hill T."/>
            <person name="Kim W.T."/>
            <person name="Pai H.S."/>
            <person name="Ahn H.K."/>
            <person name="Yeam I."/>
            <person name="Giovannoni J.J."/>
            <person name="Rose J.K."/>
            <person name="Sorensen I."/>
            <person name="Lee S.J."/>
            <person name="Kim R.W."/>
            <person name="Choi I.Y."/>
            <person name="Choi B.S."/>
            <person name="Lim J.S."/>
            <person name="Lee Y.H."/>
            <person name="Choi D."/>
        </authorList>
    </citation>
    <scope>NUCLEOTIDE SEQUENCE [LARGE SCALE GENOMIC DNA]</scope>
    <source>
        <strain evidence="5">cv. CM334</strain>
    </source>
</reference>
<evidence type="ECO:0000259" key="2">
    <source>
        <dbReference type="Pfam" id="PF03732"/>
    </source>
</evidence>
<dbReference type="InterPro" id="IPR029480">
    <property type="entry name" value="Transpos_assoc"/>
</dbReference>
<feature type="region of interest" description="Disordered" evidence="1">
    <location>
        <begin position="572"/>
        <end position="594"/>
    </location>
</feature>
<feature type="region of interest" description="Disordered" evidence="1">
    <location>
        <begin position="243"/>
        <end position="267"/>
    </location>
</feature>
<feature type="compositionally biased region" description="Acidic residues" evidence="1">
    <location>
        <begin position="16"/>
        <end position="25"/>
    </location>
</feature>
<evidence type="ECO:0000256" key="1">
    <source>
        <dbReference type="SAM" id="MobiDB-lite"/>
    </source>
</evidence>
<organism evidence="4 5">
    <name type="scientific">Capsicum annuum</name>
    <name type="common">Capsicum pepper</name>
    <dbReference type="NCBI Taxonomy" id="4072"/>
    <lineage>
        <taxon>Eukaryota</taxon>
        <taxon>Viridiplantae</taxon>
        <taxon>Streptophyta</taxon>
        <taxon>Embryophyta</taxon>
        <taxon>Tracheophyta</taxon>
        <taxon>Spermatophyta</taxon>
        <taxon>Magnoliopsida</taxon>
        <taxon>eudicotyledons</taxon>
        <taxon>Gunneridae</taxon>
        <taxon>Pentapetalae</taxon>
        <taxon>asterids</taxon>
        <taxon>lamiids</taxon>
        <taxon>Solanales</taxon>
        <taxon>Solanaceae</taxon>
        <taxon>Solanoideae</taxon>
        <taxon>Capsiceae</taxon>
        <taxon>Capsicum</taxon>
    </lineage>
</organism>
<evidence type="ECO:0008006" key="6">
    <source>
        <dbReference type="Google" id="ProtNLM"/>
    </source>
</evidence>
<dbReference type="InterPro" id="IPR005162">
    <property type="entry name" value="Retrotrans_gag_dom"/>
</dbReference>
<gene>
    <name evidence="4" type="ORF">T459_22861</name>
</gene>
<feature type="domain" description="Retrotransposon gag" evidence="2">
    <location>
        <begin position="106"/>
        <end position="194"/>
    </location>
</feature>
<dbReference type="AlphaFoldDB" id="A0A2G2YQQ2"/>
<sequence>MEADKWASFSTSDSEGYGEDPDDDTPLSLENVYNLKSLGYKVGRPGIPWSVRRSKNLRLGFDVYPPNSRFRKSAPGDPCFVLCLASEYPPSKEEIEDLVENERVSYASTWWEIKRLQRARNDNFDSLDWDELKALMRERYVTERYKQEQLTKLYNLRQGDRSIEEYYDEFQNLILRLDILKPPNHCLARFKDGLCYKVVSQLVVHKFDRIEDLVEATIEVERNNHAKKTFGWDKSYKPLEKKPFDKTIQSEGTPQEDDRDDGEPERVVEEGKVNVPCGLMRRKPHDDAWPEEEPLAVAVLRRHQQQHSLWRQLFFDGSCSPAIVFLQRLMDKSWIGKPRNTPEYECGLTQFLDFAFMNAAVEDRIKYSCPLYYFKKWYTRDIVHAHLICKQFPRNYITWVIHGESNVLNNSPNVVVTHDILPPNNPVELLINEAFQGLRHEGTDASASQVAGEEGISNDTPASNNTDFLKFLKDRSQELYDGCKYSKLEFLLKLYHIKCLGGLSDKGMGMILDLLRDAFDFAKLPSSFYDAKKTIKKLCLDYIKIDVCLNDCMLYWGDDANEEKCKHCHTSRWKPTKKNDKDHAPGTSKKQKKKSAKILRYFPLIPRFKRLFMCSKIAEHIRWNGENVKNDGILRHLRDGPRIVSNNIDVYPQPLIKELNKLWYNDVETFDSSKNEMFRMRAPLMWTMVEAGKKHGRATLYLATHKKEDGSYVNEAVKDICEKIELAVSQSTMDESEVYPNDVVGKVLGKEHSGKVRCLGLGVVPSRSFKQTHPHLNDAHNNSQENYKELVNSHSLMMNSFKTYMIMKEDTIPGQFTGFFTPSTPTDVSTGPLSDMNGRSSGDGYSSDNH</sequence>
<dbReference type="Pfam" id="PF13963">
    <property type="entry name" value="Transpos_assoc"/>
    <property type="match status" value="1"/>
</dbReference>
<comment type="caution">
    <text evidence="4">The sequence shown here is derived from an EMBL/GenBank/DDBJ whole genome shotgun (WGS) entry which is preliminary data.</text>
</comment>
<dbReference type="Pfam" id="PF02992">
    <property type="entry name" value="Transposase_21"/>
    <property type="match status" value="1"/>
</dbReference>
<dbReference type="PANTHER" id="PTHR10775:SF190">
    <property type="entry name" value="TNP2-LIKE TRANSPOSON PROTEIN"/>
    <property type="match status" value="1"/>
</dbReference>
<dbReference type="Gramene" id="PHT72076">
    <property type="protein sequence ID" value="PHT72076"/>
    <property type="gene ID" value="T459_22861"/>
</dbReference>
<dbReference type="STRING" id="4072.A0A2G2YQQ2"/>
<name>A0A2G2YQQ2_CAPAN</name>
<feature type="domain" description="Transposase-associated" evidence="3">
    <location>
        <begin position="332"/>
        <end position="404"/>
    </location>
</feature>
<proteinExistence type="predicted"/>
<dbReference type="PANTHER" id="PTHR10775">
    <property type="entry name" value="OS08G0208400 PROTEIN"/>
    <property type="match status" value="1"/>
</dbReference>
<dbReference type="EMBL" id="AYRZ02000009">
    <property type="protein sequence ID" value="PHT72076.1"/>
    <property type="molecule type" value="Genomic_DNA"/>
</dbReference>
<dbReference type="Proteomes" id="UP000222542">
    <property type="component" value="Unassembled WGS sequence"/>
</dbReference>
<feature type="region of interest" description="Disordered" evidence="1">
    <location>
        <begin position="823"/>
        <end position="850"/>
    </location>
</feature>